<dbReference type="GO" id="GO:0016020">
    <property type="term" value="C:membrane"/>
    <property type="evidence" value="ECO:0007669"/>
    <property type="project" value="InterPro"/>
</dbReference>
<evidence type="ECO:0000256" key="6">
    <source>
        <dbReference type="ARBA" id="ARBA00022967"/>
    </source>
</evidence>
<dbReference type="AlphaFoldDB" id="A0A9D4WJ91"/>
<protein>
    <recommendedName>
        <fullName evidence="2">H(+)-exporting diphosphatase</fullName>
        <ecNumber evidence="2">7.1.3.1</ecNumber>
    </recommendedName>
</protein>
<dbReference type="Pfam" id="PF00982">
    <property type="entry name" value="Glyco_transf_20"/>
    <property type="match status" value="1"/>
</dbReference>
<reference evidence="12 13" key="1">
    <citation type="journal article" date="2022" name="Nat. Genet.">
        <title>Improved pea reference genome and pan-genome highlight genomic features and evolutionary characteristics.</title>
        <authorList>
            <person name="Yang T."/>
            <person name="Liu R."/>
            <person name="Luo Y."/>
            <person name="Hu S."/>
            <person name="Wang D."/>
            <person name="Wang C."/>
            <person name="Pandey M.K."/>
            <person name="Ge S."/>
            <person name="Xu Q."/>
            <person name="Li N."/>
            <person name="Li G."/>
            <person name="Huang Y."/>
            <person name="Saxena R.K."/>
            <person name="Ji Y."/>
            <person name="Li M."/>
            <person name="Yan X."/>
            <person name="He Y."/>
            <person name="Liu Y."/>
            <person name="Wang X."/>
            <person name="Xiang C."/>
            <person name="Varshney R.K."/>
            <person name="Ding H."/>
            <person name="Gao S."/>
            <person name="Zong X."/>
        </authorList>
    </citation>
    <scope>NUCLEOTIDE SEQUENCE [LARGE SCALE GENOMIC DNA]</scope>
    <source>
        <strain evidence="12 13">cv. Zhongwan 6</strain>
    </source>
</reference>
<gene>
    <name evidence="12" type="ORF">KIW84_050703</name>
</gene>
<dbReference type="SUPFAM" id="SSF53756">
    <property type="entry name" value="UDP-Glycosyltransferase/glycogen phosphorylase"/>
    <property type="match status" value="1"/>
</dbReference>
<keyword evidence="13" id="KW-1185">Reference proteome</keyword>
<dbReference type="Gramene" id="Psat05G0070300-T1">
    <property type="protein sequence ID" value="KAI5403226.1"/>
    <property type="gene ID" value="KIW84_050703"/>
</dbReference>
<keyword evidence="4 11" id="KW-0812">Transmembrane</keyword>
<dbReference type="EMBL" id="JAMSHJ010000005">
    <property type="protein sequence ID" value="KAI5403226.1"/>
    <property type="molecule type" value="Genomic_DNA"/>
</dbReference>
<evidence type="ECO:0000256" key="2">
    <source>
        <dbReference type="ARBA" id="ARBA00013242"/>
    </source>
</evidence>
<dbReference type="GO" id="GO:0051539">
    <property type="term" value="F:4 iron, 4 sulfur cluster binding"/>
    <property type="evidence" value="ECO:0007669"/>
    <property type="project" value="InterPro"/>
</dbReference>
<dbReference type="GO" id="GO:0012505">
    <property type="term" value="C:endomembrane system"/>
    <property type="evidence" value="ECO:0007669"/>
    <property type="project" value="UniProtKB-SubCell"/>
</dbReference>
<dbReference type="GO" id="GO:0004427">
    <property type="term" value="F:inorganic diphosphate phosphatase activity"/>
    <property type="evidence" value="ECO:0007669"/>
    <property type="project" value="InterPro"/>
</dbReference>
<keyword evidence="9 11" id="KW-0472">Membrane</keyword>
<evidence type="ECO:0000256" key="11">
    <source>
        <dbReference type="SAM" id="Phobius"/>
    </source>
</evidence>
<evidence type="ECO:0000256" key="5">
    <source>
        <dbReference type="ARBA" id="ARBA00022842"/>
    </source>
</evidence>
<evidence type="ECO:0000313" key="12">
    <source>
        <dbReference type="EMBL" id="KAI5403226.1"/>
    </source>
</evidence>
<keyword evidence="6" id="KW-1278">Translocase</keyword>
<evidence type="ECO:0000256" key="10">
    <source>
        <dbReference type="SAM" id="MobiDB-lite"/>
    </source>
</evidence>
<keyword evidence="8" id="KW-0406">Ion transport</keyword>
<comment type="subcellular location">
    <subcellularLocation>
        <location evidence="1">Endomembrane system</location>
        <topology evidence="1">Multi-pass membrane protein</topology>
    </subcellularLocation>
</comment>
<dbReference type="GO" id="GO:0009435">
    <property type="term" value="P:NAD+ biosynthetic process"/>
    <property type="evidence" value="ECO:0007669"/>
    <property type="project" value="InterPro"/>
</dbReference>
<dbReference type="Proteomes" id="UP001058974">
    <property type="component" value="Chromosome 5"/>
</dbReference>
<dbReference type="PANTHER" id="PTHR31998">
    <property type="entry name" value="K(+)-INSENSITIVE PYROPHOSPHATE-ENERGIZED PROTON PUMP"/>
    <property type="match status" value="1"/>
</dbReference>
<evidence type="ECO:0000256" key="7">
    <source>
        <dbReference type="ARBA" id="ARBA00022989"/>
    </source>
</evidence>
<proteinExistence type="predicted"/>
<dbReference type="Gene3D" id="3.40.50.2000">
    <property type="entry name" value="Glycogen Phosphorylase B"/>
    <property type="match status" value="1"/>
</dbReference>
<dbReference type="EC" id="7.1.3.1" evidence="2"/>
<dbReference type="InterPro" id="IPR036094">
    <property type="entry name" value="NadA_sf"/>
</dbReference>
<accession>A0A9D4WJ91</accession>
<sequence length="738" mass="79673">MNNKKQVYPAAAVKGVPVARRVAVAPKPVQKKVTAKPKLVDAIDMINVSEHQKHTSQVHEIVGRINGRFRTLTAVPIHHLDRSLDFHALRASYAVTDVALVASLRCSTIPWCWCYLGKSSEKETVQNSDGKVGVGPTNTEAPGTGNGHGKTHVLNAKSIKGHRKPSQSFIDVIELLLEPICTCVPPLKDDYYRILVIEEGLVPVPLIGAVAPGSVRIISDALRAASVASATTTNVSNSSCLRENQGGLIELEKLLKQKTFTRFEIDHLTALMQSRTVDAPIRGGRRLKVNWNDQFKHIEEPSLGVFSVPSFDLCGETQNEKPNLVNNFSASELSDIDRRNIVNSSLKRLLELNMAKVGCKSITVLGVDFMSENVRAILDQVGFIKVDVYRMSNERIGCSLADAAATSTYMEYLEPASRFTSLHVIYINTKLDTKAYAHELVPTITSLPSTFTIFNFGEKKVVKNWQLVCVSVGLWAGLIIGFVTEYYTSNAYSPVQDVADSCRTGVATNVIFGLALGYNFAAMHVVAVAALGMLSTIATGLAIDAYGPISNNVGGIAEMAGMSHIIRERTDALDAAGNTTVAIGNGFAIVGLLESCAGFNDIALKHGWRNTKILKAYSPGLGNLAASVNYLGGANDKKETITVVQEIMDAEIKAVGGCEKATSDFKWSSSDISTASVSASETVVGSHLQAAVTMKTTNGAFFYRCDAFNSWIKWKAGSESFVIVNASQELSCLETSAK</sequence>
<dbReference type="Pfam" id="PF03030">
    <property type="entry name" value="H_PPase"/>
    <property type="match status" value="1"/>
</dbReference>
<evidence type="ECO:0000313" key="13">
    <source>
        <dbReference type="Proteomes" id="UP001058974"/>
    </source>
</evidence>
<evidence type="ECO:0000256" key="9">
    <source>
        <dbReference type="ARBA" id="ARBA00023136"/>
    </source>
</evidence>
<evidence type="ECO:0000256" key="1">
    <source>
        <dbReference type="ARBA" id="ARBA00004127"/>
    </source>
</evidence>
<evidence type="ECO:0000256" key="3">
    <source>
        <dbReference type="ARBA" id="ARBA00022448"/>
    </source>
</evidence>
<keyword evidence="5" id="KW-0460">Magnesium</keyword>
<dbReference type="GO" id="GO:0009678">
    <property type="term" value="F:diphosphate hydrolysis-driven proton transmembrane transporter activity"/>
    <property type="evidence" value="ECO:0007669"/>
    <property type="project" value="UniProtKB-EC"/>
</dbReference>
<organism evidence="12 13">
    <name type="scientific">Pisum sativum</name>
    <name type="common">Garden pea</name>
    <name type="synonym">Lathyrus oleraceus</name>
    <dbReference type="NCBI Taxonomy" id="3888"/>
    <lineage>
        <taxon>Eukaryota</taxon>
        <taxon>Viridiplantae</taxon>
        <taxon>Streptophyta</taxon>
        <taxon>Embryophyta</taxon>
        <taxon>Tracheophyta</taxon>
        <taxon>Spermatophyta</taxon>
        <taxon>Magnoliopsida</taxon>
        <taxon>eudicotyledons</taxon>
        <taxon>Gunneridae</taxon>
        <taxon>Pentapetalae</taxon>
        <taxon>rosids</taxon>
        <taxon>fabids</taxon>
        <taxon>Fabales</taxon>
        <taxon>Fabaceae</taxon>
        <taxon>Papilionoideae</taxon>
        <taxon>50 kb inversion clade</taxon>
        <taxon>NPAAA clade</taxon>
        <taxon>Hologalegina</taxon>
        <taxon>IRL clade</taxon>
        <taxon>Fabeae</taxon>
        <taxon>Lathyrus</taxon>
    </lineage>
</organism>
<dbReference type="InterPro" id="IPR004131">
    <property type="entry name" value="PPase-energised_H-pump"/>
</dbReference>
<feature type="region of interest" description="Disordered" evidence="10">
    <location>
        <begin position="126"/>
        <end position="149"/>
    </location>
</feature>
<dbReference type="GO" id="GO:0008987">
    <property type="term" value="F:quinolinate synthetase A activity"/>
    <property type="evidence" value="ECO:0007669"/>
    <property type="project" value="InterPro"/>
</dbReference>
<evidence type="ECO:0000256" key="8">
    <source>
        <dbReference type="ARBA" id="ARBA00023065"/>
    </source>
</evidence>
<comment type="caution">
    <text evidence="12">The sequence shown here is derived from an EMBL/GenBank/DDBJ whole genome shotgun (WGS) entry which is preliminary data.</text>
</comment>
<keyword evidence="3" id="KW-0813">Transport</keyword>
<feature type="transmembrane region" description="Helical" evidence="11">
    <location>
        <begin position="465"/>
        <end position="484"/>
    </location>
</feature>
<evidence type="ECO:0000256" key="4">
    <source>
        <dbReference type="ARBA" id="ARBA00022692"/>
    </source>
</evidence>
<dbReference type="SUPFAM" id="SSF142754">
    <property type="entry name" value="NadA-like"/>
    <property type="match status" value="1"/>
</dbReference>
<dbReference type="InterPro" id="IPR001830">
    <property type="entry name" value="Glyco_trans_20"/>
</dbReference>
<dbReference type="GO" id="GO:0005992">
    <property type="term" value="P:trehalose biosynthetic process"/>
    <property type="evidence" value="ECO:0007669"/>
    <property type="project" value="InterPro"/>
</dbReference>
<keyword evidence="7 11" id="KW-1133">Transmembrane helix</keyword>
<name>A0A9D4WJ91_PEA</name>